<proteinExistence type="predicted"/>
<protein>
    <submittedName>
        <fullName evidence="1">Uncharacterized protein</fullName>
    </submittedName>
</protein>
<reference evidence="1 2" key="1">
    <citation type="submission" date="2019-09" db="EMBL/GenBank/DDBJ databases">
        <authorList>
            <person name="Ou C."/>
        </authorList>
    </citation>
    <scope>NUCLEOTIDE SEQUENCE [LARGE SCALE GENOMIC DNA]</scope>
    <source>
        <strain evidence="1">S2</strain>
        <tissue evidence="1">Leaf</tissue>
    </source>
</reference>
<reference evidence="1 2" key="3">
    <citation type="submission" date="2019-11" db="EMBL/GenBank/DDBJ databases">
        <title>A de novo genome assembly of a pear dwarfing rootstock.</title>
        <authorList>
            <person name="Wang F."/>
            <person name="Wang J."/>
            <person name="Li S."/>
            <person name="Zhang Y."/>
            <person name="Fang M."/>
            <person name="Ma L."/>
            <person name="Zhao Y."/>
            <person name="Jiang S."/>
        </authorList>
    </citation>
    <scope>NUCLEOTIDE SEQUENCE [LARGE SCALE GENOMIC DNA]</scope>
    <source>
        <strain evidence="1">S2</strain>
        <tissue evidence="1">Leaf</tissue>
    </source>
</reference>
<dbReference type="AlphaFoldDB" id="A0A5N5EXQ5"/>
<comment type="caution">
    <text evidence="1">The sequence shown here is derived from an EMBL/GenBank/DDBJ whole genome shotgun (WGS) entry which is preliminary data.</text>
</comment>
<evidence type="ECO:0000313" key="2">
    <source>
        <dbReference type="Proteomes" id="UP000327157"/>
    </source>
</evidence>
<keyword evidence="2" id="KW-1185">Reference proteome</keyword>
<evidence type="ECO:0000313" key="1">
    <source>
        <dbReference type="EMBL" id="KAB2595303.1"/>
    </source>
</evidence>
<reference evidence="2" key="2">
    <citation type="submission" date="2019-10" db="EMBL/GenBank/DDBJ databases">
        <title>A de novo genome assembly of a pear dwarfing rootstock.</title>
        <authorList>
            <person name="Wang F."/>
            <person name="Wang J."/>
            <person name="Li S."/>
            <person name="Zhang Y."/>
            <person name="Fang M."/>
            <person name="Ma L."/>
            <person name="Zhao Y."/>
            <person name="Jiang S."/>
        </authorList>
    </citation>
    <scope>NUCLEOTIDE SEQUENCE [LARGE SCALE GENOMIC DNA]</scope>
</reference>
<organism evidence="1 2">
    <name type="scientific">Pyrus ussuriensis x Pyrus communis</name>
    <dbReference type="NCBI Taxonomy" id="2448454"/>
    <lineage>
        <taxon>Eukaryota</taxon>
        <taxon>Viridiplantae</taxon>
        <taxon>Streptophyta</taxon>
        <taxon>Embryophyta</taxon>
        <taxon>Tracheophyta</taxon>
        <taxon>Spermatophyta</taxon>
        <taxon>Magnoliopsida</taxon>
        <taxon>eudicotyledons</taxon>
        <taxon>Gunneridae</taxon>
        <taxon>Pentapetalae</taxon>
        <taxon>rosids</taxon>
        <taxon>fabids</taxon>
        <taxon>Rosales</taxon>
        <taxon>Rosaceae</taxon>
        <taxon>Amygdaloideae</taxon>
        <taxon>Maleae</taxon>
        <taxon>Pyrus</taxon>
    </lineage>
</organism>
<dbReference type="EMBL" id="SMOL01000781">
    <property type="protein sequence ID" value="KAB2595303.1"/>
    <property type="molecule type" value="Genomic_DNA"/>
</dbReference>
<dbReference type="Proteomes" id="UP000327157">
    <property type="component" value="Chromosome 7"/>
</dbReference>
<sequence length="90" mass="9724">MVIWRMFSLDRILPLGSITSMGTKVMPPGLFSLCFAKSGISGIALCPLSGVGFLAKQILQPAGLPRIVEEGCVRKSGPKWSPTLTVFPRY</sequence>
<gene>
    <name evidence="1" type="ORF">D8674_030753</name>
</gene>
<name>A0A5N5EXQ5_9ROSA</name>
<accession>A0A5N5EXQ5</accession>